<protein>
    <submittedName>
        <fullName evidence="1">Uncharacterized protein</fullName>
    </submittedName>
</protein>
<sequence length="226" mass="25323">KLAEGTVIPKLEHEYEDNVCKNCGRINNAQLDTTYTSKTTNSYPFQVIQFKAPENGKYKFYCENIKNWDSYGYLFKEENFNDQIIIDGIEKFNAKKADSGAEIPTLSGYWQCDDEHGKNSAPAITAELEKDKTYYFVVGPYSTATGEFRITITCAHEKTHIEGRTFSNCIVGGYTGDIVCDTCGKVVEQGQTLEPGEHQEAVLDVKDATCYVTGYTGDTYCSFCNI</sequence>
<accession>K1T6N5</accession>
<reference evidence="1" key="1">
    <citation type="journal article" date="2013" name="Environ. Microbiol.">
        <title>Microbiota from the distal guts of lean and obese adolescents exhibit partial functional redundancy besides clear differences in community structure.</title>
        <authorList>
            <person name="Ferrer M."/>
            <person name="Ruiz A."/>
            <person name="Lanza F."/>
            <person name="Haange S.B."/>
            <person name="Oberbach A."/>
            <person name="Till H."/>
            <person name="Bargiela R."/>
            <person name="Campoy C."/>
            <person name="Segura M.T."/>
            <person name="Richter M."/>
            <person name="von Bergen M."/>
            <person name="Seifert J."/>
            <person name="Suarez A."/>
        </authorList>
    </citation>
    <scope>NUCLEOTIDE SEQUENCE</scope>
</reference>
<feature type="non-terminal residue" evidence="1">
    <location>
        <position position="226"/>
    </location>
</feature>
<dbReference type="AlphaFoldDB" id="K1T6N5"/>
<evidence type="ECO:0000313" key="1">
    <source>
        <dbReference type="EMBL" id="EKC68792.1"/>
    </source>
</evidence>
<feature type="non-terminal residue" evidence="1">
    <location>
        <position position="1"/>
    </location>
</feature>
<dbReference type="EMBL" id="AJWZ01003230">
    <property type="protein sequence ID" value="EKC68792.1"/>
    <property type="molecule type" value="Genomic_DNA"/>
</dbReference>
<dbReference type="Gene3D" id="2.60.120.380">
    <property type="match status" value="1"/>
</dbReference>
<name>K1T6N5_9ZZZZ</name>
<comment type="caution">
    <text evidence="1">The sequence shown here is derived from an EMBL/GenBank/DDBJ whole genome shotgun (WGS) entry which is preliminary data.</text>
</comment>
<gene>
    <name evidence="1" type="ORF">OBE_04750</name>
</gene>
<proteinExistence type="predicted"/>
<organism evidence="1">
    <name type="scientific">human gut metagenome</name>
    <dbReference type="NCBI Taxonomy" id="408170"/>
    <lineage>
        <taxon>unclassified sequences</taxon>
        <taxon>metagenomes</taxon>
        <taxon>organismal metagenomes</taxon>
    </lineage>
</organism>